<dbReference type="SUPFAM" id="SSF159672">
    <property type="entry name" value="CbiG N-terminal domain-like"/>
    <property type="match status" value="1"/>
</dbReference>
<dbReference type="GO" id="GO:0016787">
    <property type="term" value="F:hydrolase activity"/>
    <property type="evidence" value="ECO:0007669"/>
    <property type="project" value="UniProtKB-KW"/>
</dbReference>
<dbReference type="Proteomes" id="UP001065549">
    <property type="component" value="Unassembled WGS sequence"/>
</dbReference>
<keyword evidence="5" id="KW-1185">Reference proteome</keyword>
<evidence type="ECO:0000259" key="2">
    <source>
        <dbReference type="Pfam" id="PF11760"/>
    </source>
</evidence>
<dbReference type="Gene3D" id="3.40.50.11220">
    <property type="match status" value="1"/>
</dbReference>
<dbReference type="RefSeq" id="WP_148394594.1">
    <property type="nucleotide sequence ID" value="NZ_JAOSHN010000007.1"/>
</dbReference>
<keyword evidence="4" id="KW-0378">Hydrolase</keyword>
<dbReference type="Pfam" id="PF01890">
    <property type="entry name" value="CbiG_C"/>
    <property type="match status" value="1"/>
</dbReference>
<evidence type="ECO:0000259" key="1">
    <source>
        <dbReference type="Pfam" id="PF01890"/>
    </source>
</evidence>
<feature type="domain" description="CobE/GbiG C-terminal" evidence="1">
    <location>
        <begin position="216"/>
        <end position="334"/>
    </location>
</feature>
<reference evidence="4" key="1">
    <citation type="submission" date="2022-09" db="EMBL/GenBank/DDBJ databases">
        <title>Culturomic study of gut microbiota in children with autism spectrum disorder.</title>
        <authorList>
            <person name="Efimov B.A."/>
            <person name="Chaplin A.V."/>
            <person name="Sokolova S.R."/>
            <person name="Pikina A.P."/>
            <person name="Korzhanova M."/>
            <person name="Belova V."/>
            <person name="Korostin D."/>
        </authorList>
    </citation>
    <scope>NUCLEOTIDE SEQUENCE</scope>
    <source>
        <strain evidence="4">ASD5510</strain>
    </source>
</reference>
<evidence type="ECO:0000313" key="4">
    <source>
        <dbReference type="EMBL" id="MCU7379957.1"/>
    </source>
</evidence>
<dbReference type="Pfam" id="PF11761">
    <property type="entry name" value="CbiG_mid"/>
    <property type="match status" value="1"/>
</dbReference>
<dbReference type="Gene3D" id="3.30.420.180">
    <property type="entry name" value="CobE/GbiG C-terminal domain"/>
    <property type="match status" value="1"/>
</dbReference>
<dbReference type="EMBL" id="JAOSHN010000007">
    <property type="protein sequence ID" value="MCU7379957.1"/>
    <property type="molecule type" value="Genomic_DNA"/>
</dbReference>
<feature type="domain" description="Cobalamin synthesis G N-terminal" evidence="2">
    <location>
        <begin position="53"/>
        <end position="133"/>
    </location>
</feature>
<dbReference type="InterPro" id="IPR036518">
    <property type="entry name" value="CobE/GbiG_C_sf"/>
</dbReference>
<dbReference type="InterPro" id="IPR021745">
    <property type="entry name" value="CbiG_mid"/>
</dbReference>
<comment type="caution">
    <text evidence="4">The sequence shown here is derived from an EMBL/GenBank/DDBJ whole genome shotgun (WGS) entry which is preliminary data.</text>
</comment>
<proteinExistence type="predicted"/>
<dbReference type="Pfam" id="PF11760">
    <property type="entry name" value="CbiG_N"/>
    <property type="match status" value="1"/>
</dbReference>
<organism evidence="4 5">
    <name type="scientific">Hominibacterium faecale</name>
    <dbReference type="NCBI Taxonomy" id="2839743"/>
    <lineage>
        <taxon>Bacteria</taxon>
        <taxon>Bacillati</taxon>
        <taxon>Bacillota</taxon>
        <taxon>Clostridia</taxon>
        <taxon>Peptostreptococcales</taxon>
        <taxon>Anaerovoracaceae</taxon>
        <taxon>Hominibacterium</taxon>
    </lineage>
</organism>
<evidence type="ECO:0000259" key="3">
    <source>
        <dbReference type="Pfam" id="PF11761"/>
    </source>
</evidence>
<dbReference type="AlphaFoldDB" id="A0A9J6QWU2"/>
<evidence type="ECO:0000313" key="5">
    <source>
        <dbReference type="Proteomes" id="UP001065549"/>
    </source>
</evidence>
<gene>
    <name evidence="4" type="ORF">OBO34_16575</name>
</gene>
<sequence>MKISLIAFTKAGAKTCRHIIESCGEGNECLGFQKGSFQPEEGLTVVEEPLGQWVQEAFYKQDALVFIGSAGIAVRAIAPFLKSKQTDPAVLAVDEQGNYVIPLVSGHIGGANKLASHIAERIGAAPVITTATDINGRFAVDQWARENDLLISDMKLAKQISAHLLQGKEVGLVTAFSIVGNLPKGLTYKESPINIEVSAARRPVRKNTLRLIPQAVVLGIGCRRGISRENIQTLAEQVLDRENLCWEAVCQVASIDIKKNEPGLLEFCQAKKLPLQTYTAKELAAARGEFSESDFVRSVTGVDNVCERAALLACGRGNLAVKKQVKDGVTLAVAIKARTYSILPLNTALPQGTVGS</sequence>
<dbReference type="SUPFAM" id="SSF159664">
    <property type="entry name" value="CobE/GbiG C-terminal domain-like"/>
    <property type="match status" value="1"/>
</dbReference>
<protein>
    <submittedName>
        <fullName evidence="4">Cobalt-precorrin 5A hydrolase</fullName>
    </submittedName>
</protein>
<dbReference type="InterPro" id="IPR052553">
    <property type="entry name" value="CbiG_hydrolase"/>
</dbReference>
<feature type="domain" description="Cobalamin biosynthesis central region" evidence="3">
    <location>
        <begin position="138"/>
        <end position="189"/>
    </location>
</feature>
<dbReference type="InterPro" id="IPR021744">
    <property type="entry name" value="CbiG_N"/>
</dbReference>
<dbReference type="PANTHER" id="PTHR37477">
    <property type="entry name" value="COBALT-PRECORRIN-5A HYDROLASE"/>
    <property type="match status" value="1"/>
</dbReference>
<dbReference type="PANTHER" id="PTHR37477:SF1">
    <property type="entry name" value="COBALT-PRECORRIN-5A HYDROLASE"/>
    <property type="match status" value="1"/>
</dbReference>
<dbReference type="InterPro" id="IPR002750">
    <property type="entry name" value="CobE/GbiG_C"/>
</dbReference>
<name>A0A9J6QWU2_9FIRM</name>
<dbReference type="InterPro" id="IPR038029">
    <property type="entry name" value="GbiG_N_sf"/>
</dbReference>
<dbReference type="GO" id="GO:0009236">
    <property type="term" value="P:cobalamin biosynthetic process"/>
    <property type="evidence" value="ECO:0007669"/>
    <property type="project" value="InterPro"/>
</dbReference>
<accession>A0A9J6QWU2</accession>